<dbReference type="AlphaFoldDB" id="A0A6M4MGJ8"/>
<dbReference type="PANTHER" id="PTHR42739:SF1">
    <property type="entry name" value="MALATE SYNTHASE G"/>
    <property type="match status" value="1"/>
</dbReference>
<dbReference type="PANTHER" id="PTHR42739">
    <property type="entry name" value="MALATE SYNTHASE G"/>
    <property type="match status" value="1"/>
</dbReference>
<dbReference type="Proteomes" id="UP000219285">
    <property type="component" value="Chromosome"/>
</dbReference>
<dbReference type="InterPro" id="IPR046363">
    <property type="entry name" value="MS_N_TIM-barrel_dom"/>
</dbReference>
<organism evidence="2 3">
    <name type="scientific">Alteromonas pelagimontana</name>
    <dbReference type="NCBI Taxonomy" id="1858656"/>
    <lineage>
        <taxon>Bacteria</taxon>
        <taxon>Pseudomonadati</taxon>
        <taxon>Pseudomonadota</taxon>
        <taxon>Gammaproteobacteria</taxon>
        <taxon>Alteromonadales</taxon>
        <taxon>Alteromonadaceae</taxon>
        <taxon>Alteromonas/Salinimonas group</taxon>
        <taxon>Alteromonas</taxon>
    </lineage>
</organism>
<reference evidence="3" key="1">
    <citation type="submission" date="2014-12" db="EMBL/GenBank/DDBJ databases">
        <title>Complete genome sequence of a multi-drug resistant Klebsiella pneumoniae.</title>
        <authorList>
            <person name="Hua X."/>
            <person name="Chen Q."/>
            <person name="Li X."/>
            <person name="Feng Y."/>
            <person name="Ruan Z."/>
            <person name="Yu Y."/>
        </authorList>
    </citation>
    <scope>NUCLEOTIDE SEQUENCE [LARGE SCALE GENOMIC DNA]</scope>
    <source>
        <strain evidence="3">5.12</strain>
    </source>
</reference>
<evidence type="ECO:0000313" key="3">
    <source>
        <dbReference type="Proteomes" id="UP000219285"/>
    </source>
</evidence>
<reference evidence="2 3" key="2">
    <citation type="submission" date="2020-04" db="EMBL/GenBank/DDBJ databases">
        <title>Complete genome sequence of Alteromonas pelagimontana 5.12T.</title>
        <authorList>
            <person name="Sinha R.K."/>
            <person name="Krishnan K.P."/>
            <person name="Kurian J.P."/>
        </authorList>
    </citation>
    <scope>NUCLEOTIDE SEQUENCE [LARGE SCALE GENOMIC DNA]</scope>
    <source>
        <strain evidence="2 3">5.12</strain>
    </source>
</reference>
<dbReference type="GO" id="GO:0006097">
    <property type="term" value="P:glyoxylate cycle"/>
    <property type="evidence" value="ECO:0007669"/>
    <property type="project" value="InterPro"/>
</dbReference>
<dbReference type="Gene3D" id="3.20.20.360">
    <property type="entry name" value="Malate synthase, domain 3"/>
    <property type="match status" value="1"/>
</dbReference>
<evidence type="ECO:0000256" key="1">
    <source>
        <dbReference type="SAM" id="MobiDB-lite"/>
    </source>
</evidence>
<dbReference type="SUPFAM" id="SSF51645">
    <property type="entry name" value="Malate synthase G"/>
    <property type="match status" value="1"/>
</dbReference>
<dbReference type="KEGG" id="apel:CA267_015175"/>
<dbReference type="GO" id="GO:0000287">
    <property type="term" value="F:magnesium ion binding"/>
    <property type="evidence" value="ECO:0007669"/>
    <property type="project" value="TreeGrafter"/>
</dbReference>
<feature type="region of interest" description="Disordered" evidence="1">
    <location>
        <begin position="1"/>
        <end position="27"/>
    </location>
</feature>
<proteinExistence type="predicted"/>
<dbReference type="EMBL" id="CP052766">
    <property type="protein sequence ID" value="QJR81998.1"/>
    <property type="molecule type" value="Genomic_DNA"/>
</dbReference>
<dbReference type="InterPro" id="IPR011076">
    <property type="entry name" value="Malate_synth_sf"/>
</dbReference>
<dbReference type="GO" id="GO:0004474">
    <property type="term" value="F:malate synthase activity"/>
    <property type="evidence" value="ECO:0007669"/>
    <property type="project" value="InterPro"/>
</dbReference>
<protein>
    <submittedName>
        <fullName evidence="2">Uncharacterized protein</fullName>
    </submittedName>
</protein>
<dbReference type="InterPro" id="IPR006253">
    <property type="entry name" value="Malate_synthG"/>
</dbReference>
<name>A0A6M4MGJ8_9ALTE</name>
<dbReference type="GO" id="GO:0005829">
    <property type="term" value="C:cytosol"/>
    <property type="evidence" value="ECO:0007669"/>
    <property type="project" value="TreeGrafter"/>
</dbReference>
<dbReference type="RefSeq" id="WP_075610194.1">
    <property type="nucleotide sequence ID" value="NZ_CP052766.1"/>
</dbReference>
<accession>A0A6M4MGJ8</accession>
<sequence>MLAKRQSLQELIDDYHRRGDPPGGPDYKSFLQKIGYPTPQPDQVNIDVTNVDPEIANHGGAAVNSEQLTVELENGASTTLCNPEQWLEYRHDAES</sequence>
<dbReference type="GO" id="GO:0009436">
    <property type="term" value="P:glyoxylate catabolic process"/>
    <property type="evidence" value="ECO:0007669"/>
    <property type="project" value="TreeGrafter"/>
</dbReference>
<evidence type="ECO:0000313" key="2">
    <source>
        <dbReference type="EMBL" id="QJR81998.1"/>
    </source>
</evidence>
<dbReference type="OrthoDB" id="9762054at2"/>
<gene>
    <name evidence="2" type="ORF">CA267_015175</name>
</gene>
<keyword evidence="3" id="KW-1185">Reference proteome</keyword>